<keyword evidence="6" id="KW-1185">Reference proteome</keyword>
<name>A0ABY7BU51_9HYPH</name>
<reference evidence="5" key="1">
    <citation type="submission" date="2022-12" db="EMBL/GenBank/DDBJ databases">
        <title>Jiella pelagia sp. nov., isolated from phosphonate enriched culture of Northwest Pacific surface seawater.</title>
        <authorList>
            <person name="Shin D.Y."/>
            <person name="Hwang C.Y."/>
        </authorList>
    </citation>
    <scope>NUCLEOTIDE SEQUENCE</scope>
    <source>
        <strain evidence="5">HL-NP1</strain>
        <plasmid evidence="5">unnamed1</plasmid>
    </source>
</reference>
<dbReference type="EMBL" id="CP114028">
    <property type="protein sequence ID" value="WAP66788.1"/>
    <property type="molecule type" value="Genomic_DNA"/>
</dbReference>
<evidence type="ECO:0000256" key="2">
    <source>
        <dbReference type="ARBA" id="ARBA00023002"/>
    </source>
</evidence>
<dbReference type="Pfam" id="PF01408">
    <property type="entry name" value="GFO_IDH_MocA"/>
    <property type="match status" value="1"/>
</dbReference>
<organism evidence="5 6">
    <name type="scientific">Jiella pelagia</name>
    <dbReference type="NCBI Taxonomy" id="2986949"/>
    <lineage>
        <taxon>Bacteria</taxon>
        <taxon>Pseudomonadati</taxon>
        <taxon>Pseudomonadota</taxon>
        <taxon>Alphaproteobacteria</taxon>
        <taxon>Hyphomicrobiales</taxon>
        <taxon>Aurantimonadaceae</taxon>
        <taxon>Jiella</taxon>
    </lineage>
</organism>
<evidence type="ECO:0000313" key="5">
    <source>
        <dbReference type="EMBL" id="WAP66788.1"/>
    </source>
</evidence>
<protein>
    <submittedName>
        <fullName evidence="5">Gfo/Idh/MocA family oxidoreductase</fullName>
    </submittedName>
</protein>
<dbReference type="SUPFAM" id="SSF55347">
    <property type="entry name" value="Glyceraldehyde-3-phosphate dehydrogenase-like, C-terminal domain"/>
    <property type="match status" value="1"/>
</dbReference>
<evidence type="ECO:0000259" key="3">
    <source>
        <dbReference type="Pfam" id="PF01408"/>
    </source>
</evidence>
<keyword evidence="2" id="KW-0560">Oxidoreductase</keyword>
<dbReference type="Proteomes" id="UP001164020">
    <property type="component" value="Plasmid unnamed1"/>
</dbReference>
<feature type="domain" description="Gfo/Idh/MocA-like oxidoreductase N-terminal" evidence="3">
    <location>
        <begin position="4"/>
        <end position="125"/>
    </location>
</feature>
<dbReference type="Pfam" id="PF22725">
    <property type="entry name" value="GFO_IDH_MocA_C3"/>
    <property type="match status" value="1"/>
</dbReference>
<dbReference type="Gene3D" id="3.40.50.720">
    <property type="entry name" value="NAD(P)-binding Rossmann-like Domain"/>
    <property type="match status" value="1"/>
</dbReference>
<dbReference type="InterPro" id="IPR008354">
    <property type="entry name" value="Glc-Fru_OxRdtase_bac"/>
</dbReference>
<dbReference type="InterPro" id="IPR036291">
    <property type="entry name" value="NAD(P)-bd_dom_sf"/>
</dbReference>
<gene>
    <name evidence="5" type="ORF">OH818_00040</name>
</gene>
<dbReference type="SUPFAM" id="SSF51735">
    <property type="entry name" value="NAD(P)-binding Rossmann-fold domains"/>
    <property type="match status" value="1"/>
</dbReference>
<evidence type="ECO:0000259" key="4">
    <source>
        <dbReference type="Pfam" id="PF22725"/>
    </source>
</evidence>
<feature type="domain" description="GFO/IDH/MocA-like oxidoreductase" evidence="4">
    <location>
        <begin position="136"/>
        <end position="252"/>
    </location>
</feature>
<dbReference type="InterPro" id="IPR050984">
    <property type="entry name" value="Gfo/Idh/MocA_domain"/>
</dbReference>
<proteinExistence type="inferred from homology"/>
<sequence length="357" mass="38997">MQKIRYAVVGAGWISQEAFMPAVPQTDNSQMTAIITGNEEAAAKLSNFYDIPHRFTYDRYDEALQSGLFDAVYIALPNHLHADYTIRALKRGIHALVEKPLASSIAECEAMIAAADESGARLMTAYRLHCEPGTVEAIRLVSSGAIGEPRFFHGIFCDQMGSANHRLKAGAWGGPLPDMGVYCVNAARHLFGTEPVEAVAMGSRGDDPRFREIKEIDSAILRFPGGGLASFTASFNGAAVDTYRIVGTEGDLEMRPGLRFETPTRMTLRRGKEVTETEFADIDHFGAQTAYFSDCILQGKASESDGAEGLADMYALLAIEEAARTGRAQTITSPPRPHHPHAGMVRMVDRTERRLLL</sequence>
<comment type="similarity">
    <text evidence="1">Belongs to the Gfo/Idh/MocA family.</text>
</comment>
<dbReference type="Gene3D" id="3.30.360.10">
    <property type="entry name" value="Dihydrodipicolinate Reductase, domain 2"/>
    <property type="match status" value="1"/>
</dbReference>
<dbReference type="InterPro" id="IPR055170">
    <property type="entry name" value="GFO_IDH_MocA-like_dom"/>
</dbReference>
<evidence type="ECO:0000313" key="6">
    <source>
        <dbReference type="Proteomes" id="UP001164020"/>
    </source>
</evidence>
<dbReference type="PANTHER" id="PTHR22604:SF105">
    <property type="entry name" value="TRANS-1,2-DIHYDROBENZENE-1,2-DIOL DEHYDROGENASE"/>
    <property type="match status" value="1"/>
</dbReference>
<geneLocation type="plasmid" evidence="5 6">
    <name>unnamed1</name>
</geneLocation>
<dbReference type="InterPro" id="IPR000683">
    <property type="entry name" value="Gfo/Idh/MocA-like_OxRdtase_N"/>
</dbReference>
<dbReference type="PANTHER" id="PTHR22604">
    <property type="entry name" value="OXIDOREDUCTASES"/>
    <property type="match status" value="1"/>
</dbReference>
<dbReference type="PRINTS" id="PR01775">
    <property type="entry name" value="GLFROXRDTASE"/>
</dbReference>
<accession>A0ABY7BU51</accession>
<dbReference type="RefSeq" id="WP_268879234.1">
    <property type="nucleotide sequence ID" value="NZ_CP114028.1"/>
</dbReference>
<keyword evidence="5" id="KW-0614">Plasmid</keyword>
<evidence type="ECO:0000256" key="1">
    <source>
        <dbReference type="ARBA" id="ARBA00010928"/>
    </source>
</evidence>